<dbReference type="InterPro" id="IPR025935">
    <property type="entry name" value="AbiH"/>
</dbReference>
<reference evidence="1" key="1">
    <citation type="submission" date="2020-08" db="EMBL/GenBank/DDBJ databases">
        <title>Genome public.</title>
        <authorList>
            <person name="Liu C."/>
            <person name="Sun Q."/>
        </authorList>
    </citation>
    <scope>NUCLEOTIDE SEQUENCE</scope>
    <source>
        <strain evidence="1">BX12</strain>
    </source>
</reference>
<comment type="caution">
    <text evidence="1">The sequence shown here is derived from an EMBL/GenBank/DDBJ whole genome shotgun (WGS) entry which is preliminary data.</text>
</comment>
<proteinExistence type="predicted"/>
<dbReference type="EMBL" id="JACRYT010000005">
    <property type="protein sequence ID" value="MBC6679526.1"/>
    <property type="molecule type" value="Genomic_DNA"/>
</dbReference>
<protein>
    <submittedName>
        <fullName evidence="1">Bacteriophage abortive infection AbiH family protein</fullName>
    </submittedName>
</protein>
<dbReference type="Proteomes" id="UP000602647">
    <property type="component" value="Unassembled WGS sequence"/>
</dbReference>
<gene>
    <name evidence="1" type="ORF">H9L42_06770</name>
</gene>
<name>A0A923SQE5_9FIRM</name>
<evidence type="ECO:0000313" key="2">
    <source>
        <dbReference type="Proteomes" id="UP000602647"/>
    </source>
</evidence>
<evidence type="ECO:0000313" key="1">
    <source>
        <dbReference type="EMBL" id="MBC6679526.1"/>
    </source>
</evidence>
<accession>A0A923SQE5</accession>
<sequence>MIIINNYKSLVIIGNGFDLHLGMKTSYYDFRDYLQNIENNFDILALIEYAYEGLGNLSSDATRKVSLWSDFEENLSKINTDEFITGWGKEEEDVLDVEFILGKMYEFLYSNFRRWVVCKDIEIKNRTRGVFSKNSCYINGDYTSSLEKWYNVKRKNIFYIHGEAREHRTIVLGHSGLQYKDEFLEDYQAAIDMETIGSAYGKINRLVLDYILKTSKNYKRNLDRLKTWLRDNKSFYFRKIEQVYILGHSISNVDYPYYRYLLRHLPKACIWKVSFYDDNEKSRKFQFLKQNGIKYFELREIEAYMQELQLD</sequence>
<dbReference type="RefSeq" id="WP_187302634.1">
    <property type="nucleotide sequence ID" value="NZ_JACRYT010000005.1"/>
</dbReference>
<dbReference type="Pfam" id="PF14253">
    <property type="entry name" value="AbiH"/>
    <property type="match status" value="1"/>
</dbReference>
<keyword evidence="2" id="KW-1185">Reference proteome</keyword>
<dbReference type="AlphaFoldDB" id="A0A923SQE5"/>
<organism evidence="1 2">
    <name type="scientific">Zhenpiania hominis</name>
    <dbReference type="NCBI Taxonomy" id="2763644"/>
    <lineage>
        <taxon>Bacteria</taxon>
        <taxon>Bacillati</taxon>
        <taxon>Bacillota</taxon>
        <taxon>Clostridia</taxon>
        <taxon>Peptostreptococcales</taxon>
        <taxon>Anaerovoracaceae</taxon>
        <taxon>Zhenpiania</taxon>
    </lineage>
</organism>